<dbReference type="AlphaFoldDB" id="A0A0C3JGN1"/>
<evidence type="ECO:0000313" key="2">
    <source>
        <dbReference type="EMBL" id="KIO08218.1"/>
    </source>
</evidence>
<dbReference type="OrthoDB" id="10258631at2759"/>
<keyword evidence="3" id="KW-1185">Reference proteome</keyword>
<gene>
    <name evidence="2" type="ORF">M404DRAFT_133701</name>
</gene>
<evidence type="ECO:0000313" key="3">
    <source>
        <dbReference type="Proteomes" id="UP000054217"/>
    </source>
</evidence>
<evidence type="ECO:0000256" key="1">
    <source>
        <dbReference type="SAM" id="MobiDB-lite"/>
    </source>
</evidence>
<dbReference type="STRING" id="870435.A0A0C3JGN1"/>
<feature type="compositionally biased region" description="Basic and acidic residues" evidence="1">
    <location>
        <begin position="47"/>
        <end position="61"/>
    </location>
</feature>
<dbReference type="HOGENOM" id="CLU_2905558_0_0_1"/>
<sequence>MTVAMSLHTPDMRERVATDLARRTRQQKKYHSKRGALRAGRPHGSKGKQDRRVKLDRDGFW</sequence>
<dbReference type="Proteomes" id="UP000054217">
    <property type="component" value="Unassembled WGS sequence"/>
</dbReference>
<organism evidence="2 3">
    <name type="scientific">Pisolithus tinctorius Marx 270</name>
    <dbReference type="NCBI Taxonomy" id="870435"/>
    <lineage>
        <taxon>Eukaryota</taxon>
        <taxon>Fungi</taxon>
        <taxon>Dikarya</taxon>
        <taxon>Basidiomycota</taxon>
        <taxon>Agaricomycotina</taxon>
        <taxon>Agaricomycetes</taxon>
        <taxon>Agaricomycetidae</taxon>
        <taxon>Boletales</taxon>
        <taxon>Sclerodermatineae</taxon>
        <taxon>Pisolithaceae</taxon>
        <taxon>Pisolithus</taxon>
    </lineage>
</organism>
<reference evidence="2 3" key="1">
    <citation type="submission" date="2014-04" db="EMBL/GenBank/DDBJ databases">
        <authorList>
            <consortium name="DOE Joint Genome Institute"/>
            <person name="Kuo A."/>
            <person name="Kohler A."/>
            <person name="Costa M.D."/>
            <person name="Nagy L.G."/>
            <person name="Floudas D."/>
            <person name="Copeland A."/>
            <person name="Barry K.W."/>
            <person name="Cichocki N."/>
            <person name="Veneault-Fourrey C."/>
            <person name="LaButti K."/>
            <person name="Lindquist E.A."/>
            <person name="Lipzen A."/>
            <person name="Lundell T."/>
            <person name="Morin E."/>
            <person name="Murat C."/>
            <person name="Sun H."/>
            <person name="Tunlid A."/>
            <person name="Henrissat B."/>
            <person name="Grigoriev I.V."/>
            <person name="Hibbett D.S."/>
            <person name="Martin F."/>
            <person name="Nordberg H.P."/>
            <person name="Cantor M.N."/>
            <person name="Hua S.X."/>
        </authorList>
    </citation>
    <scope>NUCLEOTIDE SEQUENCE [LARGE SCALE GENOMIC DNA]</scope>
    <source>
        <strain evidence="2 3">Marx 270</strain>
    </source>
</reference>
<name>A0A0C3JGN1_PISTI</name>
<reference evidence="3" key="2">
    <citation type="submission" date="2015-01" db="EMBL/GenBank/DDBJ databases">
        <title>Evolutionary Origins and Diversification of the Mycorrhizal Mutualists.</title>
        <authorList>
            <consortium name="DOE Joint Genome Institute"/>
            <consortium name="Mycorrhizal Genomics Consortium"/>
            <person name="Kohler A."/>
            <person name="Kuo A."/>
            <person name="Nagy L.G."/>
            <person name="Floudas D."/>
            <person name="Copeland A."/>
            <person name="Barry K.W."/>
            <person name="Cichocki N."/>
            <person name="Veneault-Fourrey C."/>
            <person name="LaButti K."/>
            <person name="Lindquist E.A."/>
            <person name="Lipzen A."/>
            <person name="Lundell T."/>
            <person name="Morin E."/>
            <person name="Murat C."/>
            <person name="Riley R."/>
            <person name="Ohm R."/>
            <person name="Sun H."/>
            <person name="Tunlid A."/>
            <person name="Henrissat B."/>
            <person name="Grigoriev I.V."/>
            <person name="Hibbett D.S."/>
            <person name="Martin F."/>
        </authorList>
    </citation>
    <scope>NUCLEOTIDE SEQUENCE [LARGE SCALE GENOMIC DNA]</scope>
    <source>
        <strain evidence="3">Marx 270</strain>
    </source>
</reference>
<protein>
    <submittedName>
        <fullName evidence="2">Uncharacterized protein</fullName>
    </submittedName>
</protein>
<feature type="compositionally biased region" description="Basic residues" evidence="1">
    <location>
        <begin position="23"/>
        <end position="46"/>
    </location>
</feature>
<feature type="region of interest" description="Disordered" evidence="1">
    <location>
        <begin position="22"/>
        <end position="61"/>
    </location>
</feature>
<accession>A0A0C3JGN1</accession>
<dbReference type="InParanoid" id="A0A0C3JGN1"/>
<dbReference type="EMBL" id="KN831957">
    <property type="protein sequence ID" value="KIO08218.1"/>
    <property type="molecule type" value="Genomic_DNA"/>
</dbReference>
<proteinExistence type="predicted"/>